<feature type="region of interest" description="Disordered" evidence="1">
    <location>
        <begin position="58"/>
        <end position="83"/>
    </location>
</feature>
<name>A0ABN8NAM5_9CNID</name>
<proteinExistence type="predicted"/>
<dbReference type="EMBL" id="CALNXK010000011">
    <property type="protein sequence ID" value="CAH3043119.1"/>
    <property type="molecule type" value="Genomic_DNA"/>
</dbReference>
<keyword evidence="3" id="KW-1185">Reference proteome</keyword>
<reference evidence="2 3" key="1">
    <citation type="submission" date="2022-05" db="EMBL/GenBank/DDBJ databases">
        <authorList>
            <consortium name="Genoscope - CEA"/>
            <person name="William W."/>
        </authorList>
    </citation>
    <scope>NUCLEOTIDE SEQUENCE [LARGE SCALE GENOMIC DNA]</scope>
</reference>
<evidence type="ECO:0000313" key="3">
    <source>
        <dbReference type="Proteomes" id="UP001159405"/>
    </source>
</evidence>
<comment type="caution">
    <text evidence="2">The sequence shown here is derived from an EMBL/GenBank/DDBJ whole genome shotgun (WGS) entry which is preliminary data.</text>
</comment>
<sequence length="169" mass="19456">MSVQQCLACNAVVPKSSKTCECGHVFEDVKQIAGKRFSEYRAELYWRLENKRMEKLSKENTPCNGDQAVDQNNNADNYKSKEVGEKVVDKPAASIAAPAKVSKKSRLFQRRVEGLYPTKKKPTKTPYMKYSSLEDRRTVSTEEMRRFSKALEEINKKIHFQNLVWKLSS</sequence>
<feature type="compositionally biased region" description="Low complexity" evidence="1">
    <location>
        <begin position="64"/>
        <end position="77"/>
    </location>
</feature>
<evidence type="ECO:0000313" key="2">
    <source>
        <dbReference type="EMBL" id="CAH3043119.1"/>
    </source>
</evidence>
<dbReference type="Proteomes" id="UP001159405">
    <property type="component" value="Unassembled WGS sequence"/>
</dbReference>
<accession>A0ABN8NAM5</accession>
<organism evidence="2 3">
    <name type="scientific">Porites lobata</name>
    <dbReference type="NCBI Taxonomy" id="104759"/>
    <lineage>
        <taxon>Eukaryota</taxon>
        <taxon>Metazoa</taxon>
        <taxon>Cnidaria</taxon>
        <taxon>Anthozoa</taxon>
        <taxon>Hexacorallia</taxon>
        <taxon>Scleractinia</taxon>
        <taxon>Fungiina</taxon>
        <taxon>Poritidae</taxon>
        <taxon>Porites</taxon>
    </lineage>
</organism>
<protein>
    <submittedName>
        <fullName evidence="2">Uncharacterized protein</fullName>
    </submittedName>
</protein>
<gene>
    <name evidence="2" type="ORF">PLOB_00002552</name>
</gene>
<evidence type="ECO:0000256" key="1">
    <source>
        <dbReference type="SAM" id="MobiDB-lite"/>
    </source>
</evidence>